<gene>
    <name evidence="1" type="ORF">DSO57_1021080</name>
</gene>
<dbReference type="Proteomes" id="UP001165960">
    <property type="component" value="Unassembled WGS sequence"/>
</dbReference>
<reference evidence="1" key="1">
    <citation type="submission" date="2022-04" db="EMBL/GenBank/DDBJ databases">
        <title>Genome of the entomopathogenic fungus Entomophthora muscae.</title>
        <authorList>
            <person name="Elya C."/>
            <person name="Lovett B.R."/>
            <person name="Lee E."/>
            <person name="Macias A.M."/>
            <person name="Hajek A.E."/>
            <person name="De Bivort B.L."/>
            <person name="Kasson M.T."/>
            <person name="De Fine Licht H.H."/>
            <person name="Stajich J.E."/>
        </authorList>
    </citation>
    <scope>NUCLEOTIDE SEQUENCE</scope>
    <source>
        <strain evidence="1">Berkeley</strain>
    </source>
</reference>
<proteinExistence type="predicted"/>
<protein>
    <submittedName>
        <fullName evidence="1">Uncharacterized protein</fullName>
    </submittedName>
</protein>
<organism evidence="1 2">
    <name type="scientific">Entomophthora muscae</name>
    <dbReference type="NCBI Taxonomy" id="34485"/>
    <lineage>
        <taxon>Eukaryota</taxon>
        <taxon>Fungi</taxon>
        <taxon>Fungi incertae sedis</taxon>
        <taxon>Zoopagomycota</taxon>
        <taxon>Entomophthoromycotina</taxon>
        <taxon>Entomophthoromycetes</taxon>
        <taxon>Entomophthorales</taxon>
        <taxon>Entomophthoraceae</taxon>
        <taxon>Entomophthora</taxon>
    </lineage>
</organism>
<keyword evidence="2" id="KW-1185">Reference proteome</keyword>
<accession>A0ACC2SSQ5</accession>
<dbReference type="EMBL" id="QTSX02004361">
    <property type="protein sequence ID" value="KAJ9065310.1"/>
    <property type="molecule type" value="Genomic_DNA"/>
</dbReference>
<evidence type="ECO:0000313" key="1">
    <source>
        <dbReference type="EMBL" id="KAJ9065310.1"/>
    </source>
</evidence>
<name>A0ACC2SSQ5_9FUNG</name>
<evidence type="ECO:0000313" key="2">
    <source>
        <dbReference type="Proteomes" id="UP001165960"/>
    </source>
</evidence>
<sequence>MECPQQFWITEISIHLTHDAGTWCNKWHEEHTNKNWDTFKQDFLARFVLKDTALMIIRQVKNLTQTGTIKKLTHAYEELCLCALSNMAFDTPATLLMYYNAVADPEWIRQKVVHLGIKQRNSRAVALLHPDSTSEKDVLNAPKTGFHFAF</sequence>
<comment type="caution">
    <text evidence="1">The sequence shown here is derived from an EMBL/GenBank/DDBJ whole genome shotgun (WGS) entry which is preliminary data.</text>
</comment>